<keyword evidence="1 3" id="KW-0145">Chemotaxis</keyword>
<dbReference type="Gene3D" id="3.30.1330.200">
    <property type="match status" value="1"/>
</dbReference>
<dbReference type="GO" id="GO:0050568">
    <property type="term" value="F:protein-glutamine glutaminase activity"/>
    <property type="evidence" value="ECO:0007669"/>
    <property type="project" value="UniProtKB-UniRule"/>
</dbReference>
<dbReference type="NCBIfam" id="NF010013">
    <property type="entry name" value="PRK13487.1"/>
    <property type="match status" value="1"/>
</dbReference>
<keyword evidence="5" id="KW-1185">Reference proteome</keyword>
<dbReference type="InterPro" id="IPR011324">
    <property type="entry name" value="Cytotoxic_necrot_fac-like_cat"/>
</dbReference>
<evidence type="ECO:0000256" key="1">
    <source>
        <dbReference type="ARBA" id="ARBA00022500"/>
    </source>
</evidence>
<dbReference type="AlphaFoldDB" id="A0AA48HTF5"/>
<reference evidence="4" key="1">
    <citation type="submission" date="2023-01" db="EMBL/GenBank/DDBJ databases">
        <title>Complete genome sequence of Planctobacterium marinum strain Dej080120_11.</title>
        <authorList>
            <person name="Ueki S."/>
            <person name="Maruyama F."/>
        </authorList>
    </citation>
    <scope>NUCLEOTIDE SEQUENCE</scope>
    <source>
        <strain evidence="4">Dej080120_11</strain>
    </source>
</reference>
<dbReference type="EC" id="3.5.1.44" evidence="3"/>
<dbReference type="Pfam" id="PF03975">
    <property type="entry name" value="CheD"/>
    <property type="match status" value="1"/>
</dbReference>
<dbReference type="InterPro" id="IPR005659">
    <property type="entry name" value="Chemorcpt_Glu_NH3ase_CheD"/>
</dbReference>
<dbReference type="SUPFAM" id="SSF64438">
    <property type="entry name" value="CNF1/YfiH-like putative cysteine hydrolases"/>
    <property type="match status" value="1"/>
</dbReference>
<name>A0AA48HTF5_9ALTE</name>
<dbReference type="PANTHER" id="PTHR35147:SF2">
    <property type="entry name" value="CHEMORECEPTOR GLUTAMINE DEAMIDASE CHED-RELATED"/>
    <property type="match status" value="1"/>
</dbReference>
<dbReference type="HAMAP" id="MF_01440">
    <property type="entry name" value="CheD"/>
    <property type="match status" value="1"/>
</dbReference>
<dbReference type="GO" id="GO:0006935">
    <property type="term" value="P:chemotaxis"/>
    <property type="evidence" value="ECO:0007669"/>
    <property type="project" value="UniProtKB-UniRule"/>
</dbReference>
<evidence type="ECO:0000256" key="2">
    <source>
        <dbReference type="ARBA" id="ARBA00022801"/>
    </source>
</evidence>
<dbReference type="InterPro" id="IPR038592">
    <property type="entry name" value="CheD-like_sf"/>
</dbReference>
<evidence type="ECO:0000256" key="3">
    <source>
        <dbReference type="HAMAP-Rule" id="MF_01440"/>
    </source>
</evidence>
<protein>
    <recommendedName>
        <fullName evidence="3">Probable chemoreceptor glutamine deamidase CheD</fullName>
        <ecNumber evidence="3">3.5.1.44</ecNumber>
    </recommendedName>
</protein>
<accession>A0AA48HTF5</accession>
<gene>
    <name evidence="4" type="primary">cheD1</name>
    <name evidence="3" type="synonym">cheD</name>
    <name evidence="4" type="ORF">MACH26_39030</name>
</gene>
<proteinExistence type="inferred from homology"/>
<dbReference type="Proteomes" id="UP001333710">
    <property type="component" value="Chromosome"/>
</dbReference>
<comment type="function">
    <text evidence="3">Probably deamidates glutamine residues to glutamate on methyl-accepting chemotaxis receptors (MCPs), playing an important role in chemotaxis.</text>
</comment>
<dbReference type="CDD" id="cd16352">
    <property type="entry name" value="CheD"/>
    <property type="match status" value="1"/>
</dbReference>
<dbReference type="RefSeq" id="WP_338294454.1">
    <property type="nucleotide sequence ID" value="NZ_AP027272.1"/>
</dbReference>
<evidence type="ECO:0000313" key="5">
    <source>
        <dbReference type="Proteomes" id="UP001333710"/>
    </source>
</evidence>
<comment type="similarity">
    <text evidence="3">Belongs to the CheD family.</text>
</comment>
<comment type="catalytic activity">
    <reaction evidence="3">
        <text>L-glutaminyl-[protein] + H2O = L-glutamyl-[protein] + NH4(+)</text>
        <dbReference type="Rhea" id="RHEA:16441"/>
        <dbReference type="Rhea" id="RHEA-COMP:10207"/>
        <dbReference type="Rhea" id="RHEA-COMP:10208"/>
        <dbReference type="ChEBI" id="CHEBI:15377"/>
        <dbReference type="ChEBI" id="CHEBI:28938"/>
        <dbReference type="ChEBI" id="CHEBI:29973"/>
        <dbReference type="ChEBI" id="CHEBI:30011"/>
        <dbReference type="EC" id="3.5.1.44"/>
    </reaction>
</comment>
<organism evidence="4 5">
    <name type="scientific">Planctobacterium marinum</name>
    <dbReference type="NCBI Taxonomy" id="1631968"/>
    <lineage>
        <taxon>Bacteria</taxon>
        <taxon>Pseudomonadati</taxon>
        <taxon>Pseudomonadota</taxon>
        <taxon>Gammaproteobacteria</taxon>
        <taxon>Alteromonadales</taxon>
        <taxon>Alteromonadaceae</taxon>
        <taxon>Planctobacterium</taxon>
    </lineage>
</organism>
<dbReference type="EMBL" id="AP027272">
    <property type="protein sequence ID" value="BDX08382.1"/>
    <property type="molecule type" value="Genomic_DNA"/>
</dbReference>
<sequence length="212" mass="23899">MTLRHLPDIQPCMRGFETINRYVDKSLGTVAAKILPGEYYVTRNEEMITTVLGSCISVCIYEPKIGLGGMNHFMLPTSNSASDVEDLMSESFRYGDVAMERMINDLLRNGADKSQIVFKAFGGGQIIKQMTSVGDRNIKFLHKFMVMEGYKLAASDLGGPHPRKVNFYPKTGKVLVKKLQHMHNDTIAIRETQYKSRIDKPQIEVGDIDLFD</sequence>
<evidence type="ECO:0000313" key="4">
    <source>
        <dbReference type="EMBL" id="BDX08382.1"/>
    </source>
</evidence>
<dbReference type="KEGG" id="pmaw:MACH26_39030"/>
<dbReference type="PANTHER" id="PTHR35147">
    <property type="entry name" value="CHEMORECEPTOR GLUTAMINE DEAMIDASE CHED-RELATED"/>
    <property type="match status" value="1"/>
</dbReference>
<keyword evidence="2 3" id="KW-0378">Hydrolase</keyword>